<feature type="compositionally biased region" description="Gly residues" evidence="1">
    <location>
        <begin position="700"/>
        <end position="725"/>
    </location>
</feature>
<gene>
    <name evidence="5" type="ORF">BMON_1035</name>
</gene>
<evidence type="ECO:0000259" key="3">
    <source>
        <dbReference type="Pfam" id="PF09972"/>
    </source>
</evidence>
<evidence type="ECO:0000313" key="6">
    <source>
        <dbReference type="Proteomes" id="UP000029082"/>
    </source>
</evidence>
<feature type="region of interest" description="Disordered" evidence="1">
    <location>
        <begin position="694"/>
        <end position="725"/>
    </location>
</feature>
<sequence>MIRRWVRAACISAVIVALALFAGVLATALRGDDADLSYRRADYDVTIAANGDMRVVQHLDIRLKDRDNDRPWRQLFQQYRIDPSNLTDIKDVSVTNATTGERYARIAPRSPSSVPSSQWDGEFARHWYIADVTDGVDDPPEYVSPASPHDDVPSKRVEIGWNIPATTKADHLRFDIAMTFVGTATAYDDVAALQWEPVGEDNQIPVGEFSAMVRFPQGVTRSNSWAWLHYTGRSTTSRSANGDLHFTASDIRNGQYLNLVTIFDVTHALGVVRHGEGGAKDRIMRQEAQQEQAWRERQQRRARVLLISAVVVAGIGLLLIALGVAASVRSNREVRYHGDIEYWRDPPAMSPASAAALLAVMEPVGSSKLTSRQMAATVLSLASKRAIAIYPGSSARYRGFDAAPYDPSVVANALRADPSDRREATNTILLLPAIREHRADLRLSASEDAALRLLEKAGERSGSTVFDLNEMREAFKGWSGGYQVQERYQTAVGTEFARLGATSSTGVWARVCGFIALTGALVMGLAYIGLGELALACLVAGPVLFGSCLVIFSARSTGLSATGQELAGQVLGLRRYLQHFSDFKDRGAEDLVLWDRYLVYAAAFGISETAMRQLAKVYPQLTDPQWLDAHAGGAMLYPLYRPYLPAMYGGVVGSQGLDAMQAAPGTLSAGFGDIGAQLSSSFADLSNTIQLAAPSTSSGSSGGSFSGGGFGGMSGGSGGGSFGGR</sequence>
<feature type="domain" description="DUF2207" evidence="3">
    <location>
        <begin position="39"/>
        <end position="263"/>
    </location>
</feature>
<dbReference type="OrthoDB" id="3223373at2"/>
<feature type="domain" description="Predicted membrane protein YciQ-like C-terminal" evidence="4">
    <location>
        <begin position="339"/>
        <end position="614"/>
    </location>
</feature>
<keyword evidence="2" id="KW-1133">Transmembrane helix</keyword>
<organism evidence="5 6">
    <name type="scientific">Bifidobacterium mongoliense DSM 21395</name>
    <dbReference type="NCBI Taxonomy" id="1437603"/>
    <lineage>
        <taxon>Bacteria</taxon>
        <taxon>Bacillati</taxon>
        <taxon>Actinomycetota</taxon>
        <taxon>Actinomycetes</taxon>
        <taxon>Bifidobacteriales</taxon>
        <taxon>Bifidobacteriaceae</taxon>
        <taxon>Bifidobacterium</taxon>
    </lineage>
</organism>
<dbReference type="RefSeq" id="WP_033511800.1">
    <property type="nucleotide sequence ID" value="NZ_JDUO01000002.1"/>
</dbReference>
<dbReference type="InterPro" id="IPR018702">
    <property type="entry name" value="DUF2207"/>
</dbReference>
<dbReference type="Pfam" id="PF20990">
    <property type="entry name" value="DUF2207_C"/>
    <property type="match status" value="1"/>
</dbReference>
<evidence type="ECO:0000256" key="2">
    <source>
        <dbReference type="SAM" id="Phobius"/>
    </source>
</evidence>
<name>A0A087BTF0_9BIFI</name>
<dbReference type="GeneID" id="93093886"/>
<dbReference type="Pfam" id="PF09972">
    <property type="entry name" value="DUF2207"/>
    <property type="match status" value="1"/>
</dbReference>
<dbReference type="Proteomes" id="UP000029082">
    <property type="component" value="Unassembled WGS sequence"/>
</dbReference>
<feature type="transmembrane region" description="Helical" evidence="2">
    <location>
        <begin position="507"/>
        <end position="527"/>
    </location>
</feature>
<dbReference type="STRING" id="1437603.GCA_000771525_00636"/>
<keyword evidence="2" id="KW-0812">Transmembrane</keyword>
<proteinExistence type="predicted"/>
<dbReference type="eggNOG" id="COG4907">
    <property type="taxonomic scope" value="Bacteria"/>
</dbReference>
<dbReference type="EMBL" id="JGZE01000026">
    <property type="protein sequence ID" value="KFI74300.1"/>
    <property type="molecule type" value="Genomic_DNA"/>
</dbReference>
<dbReference type="AlphaFoldDB" id="A0A087BTF0"/>
<comment type="caution">
    <text evidence="5">The sequence shown here is derived from an EMBL/GenBank/DDBJ whole genome shotgun (WGS) entry which is preliminary data.</text>
</comment>
<keyword evidence="2" id="KW-0472">Membrane</keyword>
<evidence type="ECO:0000313" key="5">
    <source>
        <dbReference type="EMBL" id="KFI74300.1"/>
    </source>
</evidence>
<dbReference type="InterPro" id="IPR048389">
    <property type="entry name" value="YciQ-like_C"/>
</dbReference>
<evidence type="ECO:0000259" key="4">
    <source>
        <dbReference type="Pfam" id="PF20990"/>
    </source>
</evidence>
<accession>A0A087BTF0</accession>
<feature type="transmembrane region" description="Helical" evidence="2">
    <location>
        <begin position="533"/>
        <end position="552"/>
    </location>
</feature>
<evidence type="ECO:0000256" key="1">
    <source>
        <dbReference type="SAM" id="MobiDB-lite"/>
    </source>
</evidence>
<keyword evidence="6" id="KW-1185">Reference proteome</keyword>
<protein>
    <submittedName>
        <fullName evidence="5">Membrane protein</fullName>
    </submittedName>
</protein>
<reference evidence="5 6" key="1">
    <citation type="submission" date="2014-03" db="EMBL/GenBank/DDBJ databases">
        <title>Genomics of Bifidobacteria.</title>
        <authorList>
            <person name="Ventura M."/>
            <person name="Milani C."/>
            <person name="Lugli G.A."/>
        </authorList>
    </citation>
    <scope>NUCLEOTIDE SEQUENCE [LARGE SCALE GENOMIC DNA]</scope>
    <source>
        <strain evidence="5 6">DSM 21395</strain>
    </source>
</reference>
<feature type="transmembrane region" description="Helical" evidence="2">
    <location>
        <begin position="305"/>
        <end position="328"/>
    </location>
</feature>